<name>M2XW35_9MICC</name>
<dbReference type="SUPFAM" id="SSF52540">
    <property type="entry name" value="P-loop containing nucleoside triphosphate hydrolases"/>
    <property type="match status" value="1"/>
</dbReference>
<keyword evidence="4" id="KW-1185">Reference proteome</keyword>
<feature type="domain" description="DUF2326" evidence="2">
    <location>
        <begin position="457"/>
        <end position="597"/>
    </location>
</feature>
<dbReference type="InterPro" id="IPR027417">
    <property type="entry name" value="P-loop_NTPase"/>
</dbReference>
<comment type="caution">
    <text evidence="3">The sequence shown here is derived from an EMBL/GenBank/DDBJ whole genome shotgun (WGS) entry which is preliminary data.</text>
</comment>
<dbReference type="Pfam" id="PF10088">
    <property type="entry name" value="DUF2326"/>
    <property type="match status" value="1"/>
</dbReference>
<dbReference type="Proteomes" id="UP000009877">
    <property type="component" value="Unassembled WGS sequence"/>
</dbReference>
<gene>
    <name evidence="3" type="ORF">C884_02174</name>
</gene>
<dbReference type="EMBL" id="ANHZ02000006">
    <property type="protein sequence ID" value="EME37018.1"/>
    <property type="molecule type" value="Genomic_DNA"/>
</dbReference>
<keyword evidence="1" id="KW-0175">Coiled coil</keyword>
<dbReference type="Gene3D" id="3.40.50.300">
    <property type="entry name" value="P-loop containing nucleotide triphosphate hydrolases"/>
    <property type="match status" value="1"/>
</dbReference>
<organism evidence="3 4">
    <name type="scientific">Kocuria palustris PEL</name>
    <dbReference type="NCBI Taxonomy" id="1236550"/>
    <lineage>
        <taxon>Bacteria</taxon>
        <taxon>Bacillati</taxon>
        <taxon>Actinomycetota</taxon>
        <taxon>Actinomycetes</taxon>
        <taxon>Micrococcales</taxon>
        <taxon>Micrococcaceae</taxon>
        <taxon>Kocuria</taxon>
    </lineage>
</organism>
<dbReference type="InterPro" id="IPR018760">
    <property type="entry name" value="DUF2326"/>
</dbReference>
<sequence length="599" mass="68423">MRLVRLYSNQPNIFSPIAFNEGLSVVLAEIRRDQGKRKTVHNLGKSTVARLIDFCLLKGRHSSFFLFKHEDIFANFTFFLELQLGDGNYITVARSVDAKRPVSILTSTVDVPDATELEIDQWSHVGLGISPAKRLLDGLFGFSVISPYDYRDIMGYVLREQDDYSDVFHLRKFRGKHREWKPFLAHLLGFNAELTVELYDQVDEEEKLDQAIYHHQREAGTADNADVGKLDGIIAIRTRELDQFQSTLDTFDFSRADAEATEDLVEDIEEKIAAGNEEAYRLSQLLNRLNDSLNEDAILFSPSQTEKLFAEAGVAFPDQLKKDFEQLIEFNRAISQERRDYLLEQRTETEERLQALTPELESLQRERARLFEFLDGSDTIEKYKEVSNQVISIRADIASLDRQREALSQIVHLRQEKRQVQERRNHLQTAIEQDVLVQSETAGNRYREIQQYFDEIVHDVLDEHALLSVTVASTGSLEFSAEIVDSTGSETSAGRGFTFKKLLCIAFDLAVLRTYLGQQFPRFSFHDGVFESLEPRAKRRLISVLRQYADLGLQPVITTLDSDLPEAISSSPDAIETSEVVCTLHDDGAEGRLFRTKSF</sequence>
<reference evidence="3 4" key="1">
    <citation type="journal article" date="2014" name="Genome Announc.">
        <title>Draft Genome Sequence of Kocuria palustris PEL.</title>
        <authorList>
            <person name="Sharma G."/>
            <person name="Khatri I."/>
            <person name="Subramanian S."/>
        </authorList>
    </citation>
    <scope>NUCLEOTIDE SEQUENCE [LARGE SCALE GENOMIC DNA]</scope>
    <source>
        <strain evidence="3 4">PEL</strain>
    </source>
</reference>
<accession>M2XW35</accession>
<evidence type="ECO:0000313" key="3">
    <source>
        <dbReference type="EMBL" id="EME37018.1"/>
    </source>
</evidence>
<proteinExistence type="predicted"/>
<evidence type="ECO:0000256" key="1">
    <source>
        <dbReference type="SAM" id="Coils"/>
    </source>
</evidence>
<evidence type="ECO:0000313" key="4">
    <source>
        <dbReference type="Proteomes" id="UP000009877"/>
    </source>
</evidence>
<feature type="coiled-coil region" evidence="1">
    <location>
        <begin position="403"/>
        <end position="433"/>
    </location>
</feature>
<evidence type="ECO:0000259" key="2">
    <source>
        <dbReference type="Pfam" id="PF10088"/>
    </source>
</evidence>
<protein>
    <recommendedName>
        <fullName evidence="2">DUF2326 domain-containing protein</fullName>
    </recommendedName>
</protein>
<dbReference type="AlphaFoldDB" id="M2XW35"/>